<sequence length="121" mass="13062">MLQYQPGLADRQALDLTLLTLANPRAFTQVLTFQLNHRLQNSLDFGIFAAKQLLSLLRGSSVAAPIRRSGNPNYSAGSPKIVNTAVNTAVVGKSGHSMSPSLWINRDPPCPAEDSFKAQLS</sequence>
<keyword evidence="2" id="KW-1185">Reference proteome</keyword>
<dbReference type="Proteomes" id="UP000827872">
    <property type="component" value="Linkage Group LG07"/>
</dbReference>
<gene>
    <name evidence="1" type="ORF">K3G42_018478</name>
</gene>
<protein>
    <submittedName>
        <fullName evidence="1">Uncharacterized protein</fullName>
    </submittedName>
</protein>
<evidence type="ECO:0000313" key="2">
    <source>
        <dbReference type="Proteomes" id="UP000827872"/>
    </source>
</evidence>
<comment type="caution">
    <text evidence="1">The sequence shown here is derived from an EMBL/GenBank/DDBJ whole genome shotgun (WGS) entry which is preliminary data.</text>
</comment>
<reference evidence="1" key="1">
    <citation type="submission" date="2021-08" db="EMBL/GenBank/DDBJ databases">
        <title>The first chromosome-level gecko genome reveals the dynamic sex chromosomes of Neotropical dwarf geckos (Sphaerodactylidae: Sphaerodactylus).</title>
        <authorList>
            <person name="Pinto B.J."/>
            <person name="Keating S.E."/>
            <person name="Gamble T."/>
        </authorList>
    </citation>
    <scope>NUCLEOTIDE SEQUENCE</scope>
    <source>
        <strain evidence="1">TG3544</strain>
    </source>
</reference>
<organism evidence="1 2">
    <name type="scientific">Sphaerodactylus townsendi</name>
    <dbReference type="NCBI Taxonomy" id="933632"/>
    <lineage>
        <taxon>Eukaryota</taxon>
        <taxon>Metazoa</taxon>
        <taxon>Chordata</taxon>
        <taxon>Craniata</taxon>
        <taxon>Vertebrata</taxon>
        <taxon>Euteleostomi</taxon>
        <taxon>Lepidosauria</taxon>
        <taxon>Squamata</taxon>
        <taxon>Bifurcata</taxon>
        <taxon>Gekkota</taxon>
        <taxon>Sphaerodactylidae</taxon>
        <taxon>Sphaerodactylus</taxon>
    </lineage>
</organism>
<name>A0ACB8ERQ2_9SAUR</name>
<proteinExistence type="predicted"/>
<evidence type="ECO:0000313" key="1">
    <source>
        <dbReference type="EMBL" id="KAH7994919.1"/>
    </source>
</evidence>
<dbReference type="EMBL" id="CM037620">
    <property type="protein sequence ID" value="KAH7994919.1"/>
    <property type="molecule type" value="Genomic_DNA"/>
</dbReference>
<accession>A0ACB8ERQ2</accession>